<dbReference type="Proteomes" id="UP001153069">
    <property type="component" value="Unassembled WGS sequence"/>
</dbReference>
<feature type="compositionally biased region" description="Basic and acidic residues" evidence="5">
    <location>
        <begin position="152"/>
        <end position="238"/>
    </location>
</feature>
<evidence type="ECO:0000256" key="5">
    <source>
        <dbReference type="SAM" id="MobiDB-lite"/>
    </source>
</evidence>
<dbReference type="AlphaFoldDB" id="A0A9N8ERA5"/>
<feature type="transmembrane region" description="Helical" evidence="6">
    <location>
        <begin position="487"/>
        <end position="506"/>
    </location>
</feature>
<organism evidence="7 8">
    <name type="scientific">Seminavis robusta</name>
    <dbReference type="NCBI Taxonomy" id="568900"/>
    <lineage>
        <taxon>Eukaryota</taxon>
        <taxon>Sar</taxon>
        <taxon>Stramenopiles</taxon>
        <taxon>Ochrophyta</taxon>
        <taxon>Bacillariophyta</taxon>
        <taxon>Bacillariophyceae</taxon>
        <taxon>Bacillariophycidae</taxon>
        <taxon>Naviculales</taxon>
        <taxon>Naviculaceae</taxon>
        <taxon>Seminavis</taxon>
    </lineage>
</organism>
<evidence type="ECO:0000313" key="8">
    <source>
        <dbReference type="Proteomes" id="UP001153069"/>
    </source>
</evidence>
<feature type="transmembrane region" description="Helical" evidence="6">
    <location>
        <begin position="83"/>
        <end position="100"/>
    </location>
</feature>
<keyword evidence="8" id="KW-1185">Reference proteome</keyword>
<dbReference type="Pfam" id="PF02535">
    <property type="entry name" value="Zip"/>
    <property type="match status" value="1"/>
</dbReference>
<reference evidence="7" key="1">
    <citation type="submission" date="2020-06" db="EMBL/GenBank/DDBJ databases">
        <authorList>
            <consortium name="Plant Systems Biology data submission"/>
        </authorList>
    </citation>
    <scope>NUCLEOTIDE SEQUENCE</scope>
    <source>
        <strain evidence="7">D6</strain>
    </source>
</reference>
<dbReference type="InterPro" id="IPR003689">
    <property type="entry name" value="ZIP"/>
</dbReference>
<feature type="transmembrane region" description="Helical" evidence="6">
    <location>
        <begin position="20"/>
        <end position="36"/>
    </location>
</feature>
<dbReference type="GO" id="GO:0016020">
    <property type="term" value="C:membrane"/>
    <property type="evidence" value="ECO:0007669"/>
    <property type="project" value="UniProtKB-SubCell"/>
</dbReference>
<keyword evidence="3 6" id="KW-1133">Transmembrane helix</keyword>
<feature type="transmembrane region" description="Helical" evidence="6">
    <location>
        <begin position="342"/>
        <end position="365"/>
    </location>
</feature>
<dbReference type="PANTHER" id="PTHR11040">
    <property type="entry name" value="ZINC/IRON TRANSPORTER"/>
    <property type="match status" value="1"/>
</dbReference>
<evidence type="ECO:0000256" key="4">
    <source>
        <dbReference type="ARBA" id="ARBA00023136"/>
    </source>
</evidence>
<feature type="transmembrane region" description="Helical" evidence="6">
    <location>
        <begin position="404"/>
        <end position="428"/>
    </location>
</feature>
<feature type="region of interest" description="Disordered" evidence="5">
    <location>
        <begin position="131"/>
        <end position="258"/>
    </location>
</feature>
<dbReference type="OrthoDB" id="448280at2759"/>
<sequence length="507" mass="56112">MPDPYSEIQDDNENHNAIKIVLAASIFVLGMVSVVAPRQLVASESTQLWFSLGNMAASGVLLSGGLVHMLADAAKVLNEGFDFPMANFVAGMTFIGFMVLEESLHLLFMMNDDDEEEGVLKEFMLLSHGHDHSNHGSCMNSPKTTNNGHHNHGQDGHAEEEHNHQNEQHNHHQEEDDKHQHNHKHSQEDEHQHNHSHQEEDQEEHGHNHSNHSKDEHDHNHSHQAEEDHHEHGHEHANNETQPLLNNHDGHSHDYDTLPLRSVSQNHANNHNHSHNMSIRRTGCSGCVGSYAPHTYAHTQPLVLDSTDHAVEPRQSVLSLEFGPQHHHHHDDHLELHLHGSCFASGILLLALSIHSILAGVSIGIERSSETIASTAIAIVAHKSFEGFCLGSSFVSAQIQGTTFWGLSLCWGVMTPLGILIGQVIFLLTKSMSADDVEGNHTIAIVQAMCSGTFLYIAIVEIGGKELLACRHNETQHGSKFQKQIDAAKLVCFILGYLAMSSLAIFV</sequence>
<comment type="subcellular location">
    <subcellularLocation>
        <location evidence="1">Membrane</location>
        <topology evidence="1">Multi-pass membrane protein</topology>
    </subcellularLocation>
</comment>
<evidence type="ECO:0000256" key="6">
    <source>
        <dbReference type="SAM" id="Phobius"/>
    </source>
</evidence>
<evidence type="ECO:0000256" key="2">
    <source>
        <dbReference type="ARBA" id="ARBA00022692"/>
    </source>
</evidence>
<accession>A0A9N8ERA5</accession>
<name>A0A9N8ERA5_9STRA</name>
<evidence type="ECO:0000313" key="7">
    <source>
        <dbReference type="EMBL" id="CAB9525767.1"/>
    </source>
</evidence>
<keyword evidence="4 6" id="KW-0472">Membrane</keyword>
<gene>
    <name evidence="7" type="ORF">SEMRO_1724_G293670.3</name>
</gene>
<feature type="compositionally biased region" description="Polar residues" evidence="5">
    <location>
        <begin position="135"/>
        <end position="145"/>
    </location>
</feature>
<feature type="transmembrane region" description="Helical" evidence="6">
    <location>
        <begin position="48"/>
        <end position="71"/>
    </location>
</feature>
<proteinExistence type="predicted"/>
<dbReference type="EMBL" id="CAICTM010001722">
    <property type="protein sequence ID" value="CAB9525767.1"/>
    <property type="molecule type" value="Genomic_DNA"/>
</dbReference>
<evidence type="ECO:0000256" key="3">
    <source>
        <dbReference type="ARBA" id="ARBA00022989"/>
    </source>
</evidence>
<evidence type="ECO:0000256" key="1">
    <source>
        <dbReference type="ARBA" id="ARBA00004141"/>
    </source>
</evidence>
<comment type="caution">
    <text evidence="7">The sequence shown here is derived from an EMBL/GenBank/DDBJ whole genome shotgun (WGS) entry which is preliminary data.</text>
</comment>
<keyword evidence="2 6" id="KW-0812">Transmembrane</keyword>
<dbReference type="GO" id="GO:0005385">
    <property type="term" value="F:zinc ion transmembrane transporter activity"/>
    <property type="evidence" value="ECO:0007669"/>
    <property type="project" value="TreeGrafter"/>
</dbReference>
<dbReference type="PANTHER" id="PTHR11040:SF140">
    <property type="entry name" value="ZRT (ZRT), IRT- (IRT-) LIKE PROTEIN TRANSPORTER"/>
    <property type="match status" value="1"/>
</dbReference>
<protein>
    <submittedName>
        <fullName evidence="7">Uncharacterized protein</fullName>
    </submittedName>
</protein>